<dbReference type="InterPro" id="IPR048846">
    <property type="entry name" value="PaaX-like_central"/>
</dbReference>
<accession>A0A1G2Q1T0</accession>
<gene>
    <name evidence="2" type="ORF">A2Z62_00630</name>
</gene>
<dbReference type="Proteomes" id="UP000177649">
    <property type="component" value="Unassembled WGS sequence"/>
</dbReference>
<sequence>MRRDAKQKVLLLLLGGVALGLSKSPKGYFKILKSLSENWRQIKKERLYRIVHEFYNDRLVDYKEDKDGFVKIVLTKEGQKKALKFKLDEMEIKKPAKWDGEWRVVVFDIPDRFKKAREALRRKIMDLGFRKLQESVFIFPHECEDEINFITEVFLIRPFVRLMRVKSFTNEEQLRIRFGLL</sequence>
<evidence type="ECO:0000259" key="1">
    <source>
        <dbReference type="Pfam" id="PF20803"/>
    </source>
</evidence>
<dbReference type="STRING" id="1802370.A2Z62_00630"/>
<protein>
    <recommendedName>
        <fullName evidence="1">Transcriptional repressor PaaX-like central Cas2-like domain-containing protein</fullName>
    </recommendedName>
</protein>
<organism evidence="2 3">
    <name type="scientific">Candidatus Terrybacteria bacterium RIFCSPLOWO2_02_42_20</name>
    <dbReference type="NCBI Taxonomy" id="1802370"/>
    <lineage>
        <taxon>Bacteria</taxon>
        <taxon>Candidatus Terryibacteriota</taxon>
    </lineage>
</organism>
<evidence type="ECO:0000313" key="3">
    <source>
        <dbReference type="Proteomes" id="UP000177649"/>
    </source>
</evidence>
<proteinExistence type="predicted"/>
<dbReference type="Gene3D" id="3.30.70.2650">
    <property type="match status" value="1"/>
</dbReference>
<dbReference type="AlphaFoldDB" id="A0A1G2Q1T0"/>
<feature type="domain" description="Transcriptional repressor PaaX-like central Cas2-like" evidence="1">
    <location>
        <begin position="96"/>
        <end position="172"/>
    </location>
</feature>
<reference evidence="2 3" key="1">
    <citation type="journal article" date="2016" name="Nat. Commun.">
        <title>Thousands of microbial genomes shed light on interconnected biogeochemical processes in an aquifer system.</title>
        <authorList>
            <person name="Anantharaman K."/>
            <person name="Brown C.T."/>
            <person name="Hug L.A."/>
            <person name="Sharon I."/>
            <person name="Castelle C.J."/>
            <person name="Probst A.J."/>
            <person name="Thomas B.C."/>
            <person name="Singh A."/>
            <person name="Wilkins M.J."/>
            <person name="Karaoz U."/>
            <person name="Brodie E.L."/>
            <person name="Williams K.H."/>
            <person name="Hubbard S.S."/>
            <person name="Banfield J.F."/>
        </authorList>
    </citation>
    <scope>NUCLEOTIDE SEQUENCE [LARGE SCALE GENOMIC DNA]</scope>
</reference>
<evidence type="ECO:0000313" key="2">
    <source>
        <dbReference type="EMBL" id="OHA54533.1"/>
    </source>
</evidence>
<dbReference type="Pfam" id="PF20803">
    <property type="entry name" value="PaaX_M"/>
    <property type="match status" value="1"/>
</dbReference>
<comment type="caution">
    <text evidence="2">The sequence shown here is derived from an EMBL/GenBank/DDBJ whole genome shotgun (WGS) entry which is preliminary data.</text>
</comment>
<name>A0A1G2Q1T0_9BACT</name>
<dbReference type="EMBL" id="MHTA01000009">
    <property type="protein sequence ID" value="OHA54533.1"/>
    <property type="molecule type" value="Genomic_DNA"/>
</dbReference>